<protein>
    <recommendedName>
        <fullName evidence="2">CRISPR system Cms endoribonuclease Csm3</fullName>
    </recommendedName>
    <alternativeName>
        <fullName evidence="8">CRISPR type III A-associated RAMP protein Csm3</fullName>
    </alternativeName>
</protein>
<keyword evidence="5" id="KW-0378">Hydrolase</keyword>
<dbReference type="EMBL" id="CP102453">
    <property type="protein sequence ID" value="UUX33728.1"/>
    <property type="molecule type" value="Genomic_DNA"/>
</dbReference>
<evidence type="ECO:0000256" key="2">
    <source>
        <dbReference type="ARBA" id="ARBA00022150"/>
    </source>
</evidence>
<dbReference type="RefSeq" id="WP_313793231.1">
    <property type="nucleotide sequence ID" value="NZ_CP102453.1"/>
</dbReference>
<evidence type="ECO:0000313" key="10">
    <source>
        <dbReference type="EMBL" id="UUX33728.1"/>
    </source>
</evidence>
<reference evidence="10 11" key="1">
    <citation type="submission" date="2022-08" db="EMBL/GenBank/DDBJ databases">
        <title>Aerococcaceae sp. nov isolated from spoiled eye mask.</title>
        <authorList>
            <person name="Zhou G."/>
            <person name="Xie X.-B."/>
            <person name="Shi Q.-S."/>
            <person name="Wang Y.-S."/>
            <person name="Wen X."/>
            <person name="Peng H."/>
            <person name="Yang X.-J."/>
            <person name="Tao H.-B."/>
            <person name="Huang X.-M."/>
        </authorList>
    </citation>
    <scope>NUCLEOTIDE SEQUENCE [LARGE SCALE GENOMIC DNA]</scope>
    <source>
        <strain evidence="11">DM20194951</strain>
    </source>
</reference>
<evidence type="ECO:0000256" key="1">
    <source>
        <dbReference type="ARBA" id="ARBA00006342"/>
    </source>
</evidence>
<evidence type="ECO:0000256" key="8">
    <source>
        <dbReference type="ARBA" id="ARBA00033183"/>
    </source>
</evidence>
<dbReference type="PANTHER" id="PTHR35579:SF3">
    <property type="entry name" value="CRISPR SYSTEM CMS ENDORIBONUCLEASE CSM3"/>
    <property type="match status" value="1"/>
</dbReference>
<dbReference type="InterPro" id="IPR052216">
    <property type="entry name" value="CRISPR_Csm3_endoribonuclease"/>
</dbReference>
<dbReference type="InterPro" id="IPR013412">
    <property type="entry name" value="CRISPR-assoc_RAMP_Csm3"/>
</dbReference>
<dbReference type="NCBIfam" id="TIGR02582">
    <property type="entry name" value="cas7_TM1809"/>
    <property type="match status" value="1"/>
</dbReference>
<keyword evidence="11" id="KW-1185">Reference proteome</keyword>
<proteinExistence type="inferred from homology"/>
<evidence type="ECO:0000256" key="4">
    <source>
        <dbReference type="ARBA" id="ARBA00022759"/>
    </source>
</evidence>
<keyword evidence="7" id="KW-0051">Antiviral defense</keyword>
<feature type="domain" description="CRISPR type III-associated protein" evidence="9">
    <location>
        <begin position="13"/>
        <end position="197"/>
    </location>
</feature>
<name>A0ABY5P4Q4_9LACT</name>
<comment type="similarity">
    <text evidence="1">Belongs to the CRISPR-associated Csm3 family.</text>
</comment>
<keyword evidence="6" id="KW-0694">RNA-binding</keyword>
<evidence type="ECO:0000256" key="6">
    <source>
        <dbReference type="ARBA" id="ARBA00022884"/>
    </source>
</evidence>
<evidence type="ECO:0000313" key="11">
    <source>
        <dbReference type="Proteomes" id="UP001315967"/>
    </source>
</evidence>
<evidence type="ECO:0000259" key="9">
    <source>
        <dbReference type="Pfam" id="PF03787"/>
    </source>
</evidence>
<keyword evidence="4" id="KW-0255">Endonuclease</keyword>
<dbReference type="InterPro" id="IPR005537">
    <property type="entry name" value="RAMP_III_fam"/>
</dbReference>
<sequence>MSQYAKIQINGLIELVSGLHIGASDAFSAIGAIDSPVVKDPLTNLPMIPGSSLKGKIRSLLAQAINEYPAKDPNQDHPQIKRLFGATIGGGSDGNDIIPSQLLFRDAFLANREELERRDIFSFTESKFENSINRYTGEAKPRQIERVIKGSKFDFNLIYEVRDQANLQTDFETIVNGLRLLEWDYLGGSGSRGYGQIRFENIKATVVYGEMDLSELNTLLEERL</sequence>
<evidence type="ECO:0000256" key="3">
    <source>
        <dbReference type="ARBA" id="ARBA00022722"/>
    </source>
</evidence>
<dbReference type="Proteomes" id="UP001315967">
    <property type="component" value="Chromosome"/>
</dbReference>
<dbReference type="Pfam" id="PF03787">
    <property type="entry name" value="RAMPs"/>
    <property type="match status" value="1"/>
</dbReference>
<accession>A0ABY5P4Q4</accession>
<keyword evidence="3" id="KW-0540">Nuclease</keyword>
<evidence type="ECO:0000256" key="5">
    <source>
        <dbReference type="ARBA" id="ARBA00022801"/>
    </source>
</evidence>
<gene>
    <name evidence="10" type="primary">csm3</name>
    <name evidence="10" type="ORF">NRE15_12685</name>
</gene>
<dbReference type="PANTHER" id="PTHR35579">
    <property type="entry name" value="CRISPR SYSTEM CMS ENDORIBONUCLEASE CSM3"/>
    <property type="match status" value="1"/>
</dbReference>
<organism evidence="10 11">
    <name type="scientific">Fundicoccus culcitae</name>
    <dbReference type="NCBI Taxonomy" id="2969821"/>
    <lineage>
        <taxon>Bacteria</taxon>
        <taxon>Bacillati</taxon>
        <taxon>Bacillota</taxon>
        <taxon>Bacilli</taxon>
        <taxon>Lactobacillales</taxon>
        <taxon>Aerococcaceae</taxon>
        <taxon>Fundicoccus</taxon>
    </lineage>
</organism>
<evidence type="ECO:0000256" key="7">
    <source>
        <dbReference type="ARBA" id="ARBA00023118"/>
    </source>
</evidence>